<evidence type="ECO:0000313" key="10">
    <source>
        <dbReference type="EMBL" id="HIY61172.1"/>
    </source>
</evidence>
<comment type="caution">
    <text evidence="10">The sequence shown here is derived from an EMBL/GenBank/DDBJ whole genome shotgun (WGS) entry which is preliminary data.</text>
</comment>
<evidence type="ECO:0000256" key="2">
    <source>
        <dbReference type="ARBA" id="ARBA00004881"/>
    </source>
</evidence>
<accession>A0A9D1YU24</accession>
<dbReference type="InterPro" id="IPR010720">
    <property type="entry name" value="Alpha-L-AF_C"/>
</dbReference>
<dbReference type="GO" id="GO:0046556">
    <property type="term" value="F:alpha-L-arabinofuranosidase activity"/>
    <property type="evidence" value="ECO:0007669"/>
    <property type="project" value="UniProtKB-EC"/>
</dbReference>
<evidence type="ECO:0000256" key="7">
    <source>
        <dbReference type="ARBA" id="ARBA00023277"/>
    </source>
</evidence>
<comment type="subunit">
    <text evidence="4">Homohexamer; trimer of dimers.</text>
</comment>
<evidence type="ECO:0000256" key="3">
    <source>
        <dbReference type="ARBA" id="ARBA00007186"/>
    </source>
</evidence>
<dbReference type="GO" id="GO:0046373">
    <property type="term" value="P:L-arabinose metabolic process"/>
    <property type="evidence" value="ECO:0007669"/>
    <property type="project" value="InterPro"/>
</dbReference>
<dbReference type="Gene3D" id="3.20.20.80">
    <property type="entry name" value="Glycosidases"/>
    <property type="match status" value="1"/>
</dbReference>
<evidence type="ECO:0000313" key="11">
    <source>
        <dbReference type="Proteomes" id="UP000824007"/>
    </source>
</evidence>
<dbReference type="PANTHER" id="PTHR43576">
    <property type="entry name" value="ALPHA-L-ARABINOFURANOSIDASE C-RELATED"/>
    <property type="match status" value="1"/>
</dbReference>
<dbReference type="InterPro" id="IPR055235">
    <property type="entry name" value="ASD1_cat"/>
</dbReference>
<evidence type="ECO:0000256" key="1">
    <source>
        <dbReference type="ARBA" id="ARBA00001462"/>
    </source>
</evidence>
<dbReference type="PANTHER" id="PTHR43576:SF3">
    <property type="entry name" value="ALPHA-L-ARABINOFURANOSIDASE C"/>
    <property type="match status" value="1"/>
</dbReference>
<dbReference type="EMBL" id="DXDD01000135">
    <property type="protein sequence ID" value="HIY61172.1"/>
    <property type="molecule type" value="Genomic_DNA"/>
</dbReference>
<comment type="similarity">
    <text evidence="3">Belongs to the glycosyl hydrolase 51 family.</text>
</comment>
<dbReference type="Proteomes" id="UP000824007">
    <property type="component" value="Unassembled WGS sequence"/>
</dbReference>
<evidence type="ECO:0000256" key="5">
    <source>
        <dbReference type="ARBA" id="ARBA00012670"/>
    </source>
</evidence>
<dbReference type="Pfam" id="PF06964">
    <property type="entry name" value="Alpha-L-AF_C"/>
    <property type="match status" value="1"/>
</dbReference>
<keyword evidence="7" id="KW-0119">Carbohydrate metabolism</keyword>
<proteinExistence type="inferred from homology"/>
<dbReference type="Pfam" id="PF22848">
    <property type="entry name" value="ASD1_dom"/>
    <property type="match status" value="1"/>
</dbReference>
<feature type="domain" description="Alpha-L-arabinofuranosidase C-terminal" evidence="9">
    <location>
        <begin position="281"/>
        <end position="489"/>
    </location>
</feature>
<dbReference type="InterPro" id="IPR017853">
    <property type="entry name" value="GH"/>
</dbReference>
<gene>
    <name evidence="10" type="ORF">H9831_10925</name>
</gene>
<dbReference type="Gene3D" id="2.60.40.1180">
    <property type="entry name" value="Golgi alpha-mannosidase II"/>
    <property type="match status" value="1"/>
</dbReference>
<keyword evidence="6" id="KW-0378">Hydrolase</keyword>
<sequence>MKIYTSEYDRIGKRNPMIYGQFLEYFHRQIYGGVYDPGNKLSDEDGFRKDVLKALKDIHVPIIRWPGGCFVSSYHWKDGVGKGRKPSFDKAWRVEEPNTFGTDEYIKLCRKIGCEPYICTNAGTGTAEEMSDWVEYCNLETEGRYAKWRIENGYPRPHQVKYWSIGNENYGSWEIGAKSEEEWGRLVTEAAKMMKHVDPTIELTAAALTDLDWNINLLKHSAPFLNWISIHQYWDRIHETNTPADYEAALGFTGHTEDSIRKVKGLLMAMGLEKKIKIAFDEWNMKEWYHPKVHTIEQGVAREEYLYPRDANDDNSLYTMADAIFTACFLNAVNRNCDIVGMAAFAPAVNTRGCIFTWKDGIVLRSTYQVFYLYTNYMGDIVRNAKYQDMETICVTNSDGEEERVDAVDVCITEFSDRPGLAVALVNKLETEYTVVQLDFEAEGEMTGYYICGESASSYNDIGHTQVAVRQEQMGTFRRGMEVRLRPHSVEIIQIGCRHR</sequence>
<comment type="pathway">
    <text evidence="2">Glycan metabolism.</text>
</comment>
<reference evidence="10" key="2">
    <citation type="submission" date="2021-04" db="EMBL/GenBank/DDBJ databases">
        <authorList>
            <person name="Gilroy R."/>
        </authorList>
    </citation>
    <scope>NUCLEOTIDE SEQUENCE</scope>
    <source>
        <strain evidence="10">ChiSxjej3B15-24422</strain>
    </source>
</reference>
<dbReference type="SUPFAM" id="SSF51445">
    <property type="entry name" value="(Trans)glycosidases"/>
    <property type="match status" value="1"/>
</dbReference>
<dbReference type="AlphaFoldDB" id="A0A9D1YU24"/>
<dbReference type="GO" id="GO:0000272">
    <property type="term" value="P:polysaccharide catabolic process"/>
    <property type="evidence" value="ECO:0007669"/>
    <property type="project" value="TreeGrafter"/>
</dbReference>
<comment type="catalytic activity">
    <reaction evidence="1">
        <text>Hydrolysis of terminal non-reducing alpha-L-arabinofuranoside residues in alpha-L-arabinosides.</text>
        <dbReference type="EC" id="3.2.1.55"/>
    </reaction>
</comment>
<organism evidence="10 11">
    <name type="scientific">Candidatus Eisenbergiella pullistercoris</name>
    <dbReference type="NCBI Taxonomy" id="2838555"/>
    <lineage>
        <taxon>Bacteria</taxon>
        <taxon>Bacillati</taxon>
        <taxon>Bacillota</taxon>
        <taxon>Clostridia</taxon>
        <taxon>Lachnospirales</taxon>
        <taxon>Lachnospiraceae</taxon>
        <taxon>Eisenbergiella</taxon>
    </lineage>
</organism>
<reference evidence="10" key="1">
    <citation type="journal article" date="2021" name="PeerJ">
        <title>Extensive microbial diversity within the chicken gut microbiome revealed by metagenomics and culture.</title>
        <authorList>
            <person name="Gilroy R."/>
            <person name="Ravi A."/>
            <person name="Getino M."/>
            <person name="Pursley I."/>
            <person name="Horton D.L."/>
            <person name="Alikhan N.F."/>
            <person name="Baker D."/>
            <person name="Gharbi K."/>
            <person name="Hall N."/>
            <person name="Watson M."/>
            <person name="Adriaenssens E.M."/>
            <person name="Foster-Nyarko E."/>
            <person name="Jarju S."/>
            <person name="Secka A."/>
            <person name="Antonio M."/>
            <person name="Oren A."/>
            <person name="Chaudhuri R.R."/>
            <person name="La Ragione R."/>
            <person name="Hildebrand F."/>
            <person name="Pallen M.J."/>
        </authorList>
    </citation>
    <scope>NUCLEOTIDE SEQUENCE</scope>
    <source>
        <strain evidence="10">ChiSxjej3B15-24422</strain>
    </source>
</reference>
<evidence type="ECO:0000256" key="8">
    <source>
        <dbReference type="ARBA" id="ARBA00023295"/>
    </source>
</evidence>
<dbReference type="EC" id="3.2.1.55" evidence="5"/>
<dbReference type="InterPro" id="IPR013780">
    <property type="entry name" value="Glyco_hydro_b"/>
</dbReference>
<evidence type="ECO:0000256" key="4">
    <source>
        <dbReference type="ARBA" id="ARBA00011165"/>
    </source>
</evidence>
<name>A0A9D1YU24_9FIRM</name>
<evidence type="ECO:0000256" key="6">
    <source>
        <dbReference type="ARBA" id="ARBA00022801"/>
    </source>
</evidence>
<evidence type="ECO:0000259" key="9">
    <source>
        <dbReference type="SMART" id="SM00813"/>
    </source>
</evidence>
<dbReference type="SMART" id="SM00813">
    <property type="entry name" value="Alpha-L-AF_C"/>
    <property type="match status" value="1"/>
</dbReference>
<keyword evidence="8" id="KW-0326">Glycosidase</keyword>
<protein>
    <recommendedName>
        <fullName evidence="5">non-reducing end alpha-L-arabinofuranosidase</fullName>
        <ecNumber evidence="5">3.2.1.55</ecNumber>
    </recommendedName>
</protein>